<dbReference type="EMBL" id="JAHWZY010000059">
    <property type="protein sequence ID" value="MEZ3182980.1"/>
    <property type="molecule type" value="Genomic_DNA"/>
</dbReference>
<dbReference type="RefSeq" id="WP_371244223.1">
    <property type="nucleotide sequence ID" value="NZ_JAHWZY010000059.1"/>
</dbReference>
<evidence type="ECO:0000313" key="3">
    <source>
        <dbReference type="Proteomes" id="UP001567537"/>
    </source>
</evidence>
<proteinExistence type="predicted"/>
<name>A0ABV4JC14_9ACTN</name>
<feature type="coiled-coil region" evidence="1">
    <location>
        <begin position="20"/>
        <end position="47"/>
    </location>
</feature>
<accession>A0ABV4JC14</accession>
<sequence>MFRIIRTATLDALRADSVALPAVRQERDQAKSEAERATDSAIRAENVAGDQLRQLAQLHADRFEAERETRAQYEGLHAVIKQVTAERDAARTERDQVEAAARAELDEIRQDVDRLRDAAADPETGEGIRHAIAYGVLRNLVDDVRARGLELGRPLDLVAVLLGFDAPPTDTEEPVPTGQ</sequence>
<dbReference type="Proteomes" id="UP001567537">
    <property type="component" value="Unassembled WGS sequence"/>
</dbReference>
<feature type="coiled-coil region" evidence="1">
    <location>
        <begin position="80"/>
        <end position="118"/>
    </location>
</feature>
<evidence type="ECO:0000313" key="2">
    <source>
        <dbReference type="EMBL" id="MEZ3182980.1"/>
    </source>
</evidence>
<evidence type="ECO:0000256" key="1">
    <source>
        <dbReference type="SAM" id="Coils"/>
    </source>
</evidence>
<reference evidence="2 3" key="1">
    <citation type="journal article" date="2021" name="Res Sq">
        <title>Streptomyces Pimoensis sp. nov., Isolated From the Taklimakan Desert in Xinjiang, China.</title>
        <authorList>
            <person name="Zhang P."/>
            <person name="Luo X."/>
            <person name="Luo X."/>
            <person name="Liu Z."/>
            <person name="Xia Z."/>
            <person name="Wan C."/>
            <person name="zhang L."/>
        </authorList>
    </citation>
    <scope>NUCLEOTIDE SEQUENCE [LARGE SCALE GENOMIC DNA]</scope>
    <source>
        <strain evidence="2 3">TRM75549</strain>
    </source>
</reference>
<keyword evidence="1" id="KW-0175">Coiled coil</keyword>
<keyword evidence="3" id="KW-1185">Reference proteome</keyword>
<organism evidence="2 3">
    <name type="scientific">Streptomyces pimonensis</name>
    <dbReference type="NCBI Taxonomy" id="2860288"/>
    <lineage>
        <taxon>Bacteria</taxon>
        <taxon>Bacillati</taxon>
        <taxon>Actinomycetota</taxon>
        <taxon>Actinomycetes</taxon>
        <taxon>Kitasatosporales</taxon>
        <taxon>Streptomycetaceae</taxon>
        <taxon>Streptomyces</taxon>
    </lineage>
</organism>
<protein>
    <submittedName>
        <fullName evidence="2">Uncharacterized protein</fullName>
    </submittedName>
</protein>
<gene>
    <name evidence="2" type="ORF">KYY02_31270</name>
</gene>
<comment type="caution">
    <text evidence="2">The sequence shown here is derived from an EMBL/GenBank/DDBJ whole genome shotgun (WGS) entry which is preliminary data.</text>
</comment>